<dbReference type="InterPro" id="IPR039535">
    <property type="entry name" value="ASST-like"/>
</dbReference>
<dbReference type="STRING" id="2070753.A0A3A2ZB94"/>
<feature type="signal peptide" evidence="1">
    <location>
        <begin position="1"/>
        <end position="20"/>
    </location>
</feature>
<comment type="caution">
    <text evidence="2">The sequence shown here is derived from an EMBL/GenBank/DDBJ whole genome shotgun (WGS) entry which is preliminary data.</text>
</comment>
<gene>
    <name evidence="2" type="ORF">PHISCL_07238</name>
</gene>
<dbReference type="OrthoDB" id="5377172at2759"/>
<sequence length="494" mass="55140">MVAWLLSASCTLLLSLGAVADNWPFETYSTGPWTPPQIQVTKTGEVDPGYIFVGPRGNQEAGTAALIYDNNGDLVYQGPNEVTSNFRVQKLFGRDVITFWAGDMMDLGFGYGAVHILDDTYKEIYTVKLQEHFLTPDGKPRDSYIDLHESHVTPRNTLLVTAYNVTQHDLTEIGGKPGQYMLDSHFYEIDIPTNRILYSWSALEQEAEIPLHNSTQALGDAGSQETPWDAYHLNSVETTNHGFVVSLRHYWSGYYLNPDGSVKWQLSGKDGADFDAPDVAFSWQHDMRVFNETDEGLVLNLFNNANNPAERESVSTGMSLNVDLKNYKATTMRNVSDPNDDVYSVSQGNFQFMGHEGSNHTFMGYGSIAKVKEFDVNGNLVLTAQFGQLDATASYRGYKCGWRATPFWNPVAVAKRTSDNAANVFMSWNGATEYDNWAVYSAPSKDSNDTTFIDSYKRTGFETKASLSNLDTPYIQVVARQGDKPLRASEIINF</sequence>
<organism evidence="2 3">
    <name type="scientific">Aspergillus sclerotialis</name>
    <dbReference type="NCBI Taxonomy" id="2070753"/>
    <lineage>
        <taxon>Eukaryota</taxon>
        <taxon>Fungi</taxon>
        <taxon>Dikarya</taxon>
        <taxon>Ascomycota</taxon>
        <taxon>Pezizomycotina</taxon>
        <taxon>Eurotiomycetes</taxon>
        <taxon>Eurotiomycetidae</taxon>
        <taxon>Eurotiales</taxon>
        <taxon>Aspergillaceae</taxon>
        <taxon>Aspergillus</taxon>
        <taxon>Aspergillus subgen. Polypaecilum</taxon>
    </lineage>
</organism>
<dbReference type="InterPro" id="IPR053143">
    <property type="entry name" value="Arylsulfate_ST"/>
</dbReference>
<dbReference type="PANTHER" id="PTHR35340:SF6">
    <property type="entry name" value="ASST-DOMAIN-CONTAINING PROTEIN"/>
    <property type="match status" value="1"/>
</dbReference>
<dbReference type="Pfam" id="PF14269">
    <property type="entry name" value="Arylsulfotran_2"/>
    <property type="match status" value="1"/>
</dbReference>
<evidence type="ECO:0008006" key="4">
    <source>
        <dbReference type="Google" id="ProtNLM"/>
    </source>
</evidence>
<dbReference type="Proteomes" id="UP000266188">
    <property type="component" value="Unassembled WGS sequence"/>
</dbReference>
<reference evidence="3" key="1">
    <citation type="submission" date="2017-02" db="EMBL/GenBank/DDBJ databases">
        <authorList>
            <person name="Tafer H."/>
            <person name="Lopandic K."/>
        </authorList>
    </citation>
    <scope>NUCLEOTIDE SEQUENCE [LARGE SCALE GENOMIC DNA]</scope>
    <source>
        <strain evidence="3">CBS 366.77</strain>
    </source>
</reference>
<evidence type="ECO:0000256" key="1">
    <source>
        <dbReference type="SAM" id="SignalP"/>
    </source>
</evidence>
<evidence type="ECO:0000313" key="3">
    <source>
        <dbReference type="Proteomes" id="UP000266188"/>
    </source>
</evidence>
<keyword evidence="1" id="KW-0732">Signal</keyword>
<dbReference type="AlphaFoldDB" id="A0A3A2ZB94"/>
<feature type="chain" id="PRO_5017336295" description="Arylsulfotransferase ASST" evidence="1">
    <location>
        <begin position="21"/>
        <end position="494"/>
    </location>
</feature>
<name>A0A3A2ZB94_9EURO</name>
<proteinExistence type="predicted"/>
<dbReference type="PANTHER" id="PTHR35340">
    <property type="entry name" value="PQQ ENZYME REPEAT PROTEIN-RELATED"/>
    <property type="match status" value="1"/>
</dbReference>
<evidence type="ECO:0000313" key="2">
    <source>
        <dbReference type="EMBL" id="RJE20428.1"/>
    </source>
</evidence>
<dbReference type="EMBL" id="MVGC01000308">
    <property type="protein sequence ID" value="RJE20428.1"/>
    <property type="molecule type" value="Genomic_DNA"/>
</dbReference>
<keyword evidence="3" id="KW-1185">Reference proteome</keyword>
<protein>
    <recommendedName>
        <fullName evidence="4">Arylsulfotransferase ASST</fullName>
    </recommendedName>
</protein>
<accession>A0A3A2ZB94</accession>